<evidence type="ECO:0000313" key="1">
    <source>
        <dbReference type="EMBL" id="CAC5418864.1"/>
    </source>
</evidence>
<proteinExistence type="predicted"/>
<dbReference type="AlphaFoldDB" id="A0A6J8EDW3"/>
<reference evidence="1 2" key="1">
    <citation type="submission" date="2020-06" db="EMBL/GenBank/DDBJ databases">
        <authorList>
            <person name="Li R."/>
            <person name="Bekaert M."/>
        </authorList>
    </citation>
    <scope>NUCLEOTIDE SEQUENCE [LARGE SCALE GENOMIC DNA]</scope>
    <source>
        <strain evidence="2">wild</strain>
    </source>
</reference>
<evidence type="ECO:0000313" key="2">
    <source>
        <dbReference type="Proteomes" id="UP000507470"/>
    </source>
</evidence>
<organism evidence="1 2">
    <name type="scientific">Mytilus coruscus</name>
    <name type="common">Sea mussel</name>
    <dbReference type="NCBI Taxonomy" id="42192"/>
    <lineage>
        <taxon>Eukaryota</taxon>
        <taxon>Metazoa</taxon>
        <taxon>Spiralia</taxon>
        <taxon>Lophotrochozoa</taxon>
        <taxon>Mollusca</taxon>
        <taxon>Bivalvia</taxon>
        <taxon>Autobranchia</taxon>
        <taxon>Pteriomorphia</taxon>
        <taxon>Mytilida</taxon>
        <taxon>Mytiloidea</taxon>
        <taxon>Mytilidae</taxon>
        <taxon>Mytilinae</taxon>
        <taxon>Mytilus</taxon>
    </lineage>
</organism>
<gene>
    <name evidence="1" type="ORF">MCOR_51271</name>
</gene>
<accession>A0A6J8EDW3</accession>
<dbReference type="Proteomes" id="UP000507470">
    <property type="component" value="Unassembled WGS sequence"/>
</dbReference>
<sequence>MELKDKNLSLQFYNYLCDIIGSEDVVRTRREIFTAQDICDNITFATSISSGSKAGSLDRKGSNIDQIMQLEFIRVYEGLNDVQSNPDKILLVMFTNDTKPGFTKKLVSKSYLDSDMIHDWCETVGEEMYISSKRFREQHLRLCDDMVMHGPCQSTATGEYDNAICFRCNEWITPAQQWIHRSHITWPHYTLVTSAECLTKFKYNLSKCSPDMIHLHLANSLVEQTAFEEIKHRCGLLLAIKHLVIENVCFRHPCCLLPDELIPVITGESLIFPLVVYSYLLQFLCCYQLRDNRGKQKALHDLELTINKRCFISPSEK</sequence>
<dbReference type="EMBL" id="CACVKT020008953">
    <property type="protein sequence ID" value="CAC5418864.1"/>
    <property type="molecule type" value="Genomic_DNA"/>
</dbReference>
<dbReference type="OrthoDB" id="10388669at2759"/>
<keyword evidence="2" id="KW-1185">Reference proteome</keyword>
<name>A0A6J8EDW3_MYTCO</name>
<protein>
    <submittedName>
        <fullName evidence="1">Uncharacterized protein</fullName>
    </submittedName>
</protein>